<gene>
    <name evidence="2" type="ORF">K5I21_22845</name>
</gene>
<dbReference type="EMBL" id="JAINVB010000001">
    <property type="protein sequence ID" value="MCK0088645.1"/>
    <property type="molecule type" value="Genomic_DNA"/>
</dbReference>
<protein>
    <submittedName>
        <fullName evidence="2">Aromatic amino acid lyase</fullName>
    </submittedName>
</protein>
<dbReference type="AlphaFoldDB" id="A0AAW5FA10"/>
<evidence type="ECO:0000313" key="2">
    <source>
        <dbReference type="EMBL" id="MCK0088645.1"/>
    </source>
</evidence>
<name>A0AAW5FA10_CLOSY</name>
<dbReference type="SUPFAM" id="SSF48557">
    <property type="entry name" value="L-aspartase-like"/>
    <property type="match status" value="1"/>
</dbReference>
<dbReference type="InterPro" id="IPR024083">
    <property type="entry name" value="Fumarase/histidase_N"/>
</dbReference>
<dbReference type="Proteomes" id="UP001203136">
    <property type="component" value="Unassembled WGS sequence"/>
</dbReference>
<evidence type="ECO:0000256" key="1">
    <source>
        <dbReference type="ARBA" id="ARBA00023239"/>
    </source>
</evidence>
<dbReference type="Gene3D" id="1.10.275.10">
    <property type="entry name" value="Fumarase/aspartase (N-terminal domain)"/>
    <property type="match status" value="1"/>
</dbReference>
<proteinExistence type="predicted"/>
<dbReference type="PANTHER" id="PTHR10362">
    <property type="entry name" value="HISTIDINE AMMONIA-LYASE"/>
    <property type="match status" value="1"/>
</dbReference>
<dbReference type="InterPro" id="IPR008948">
    <property type="entry name" value="L-Aspartase-like"/>
</dbReference>
<dbReference type="InterPro" id="IPR001106">
    <property type="entry name" value="Aromatic_Lyase"/>
</dbReference>
<dbReference type="Pfam" id="PF00221">
    <property type="entry name" value="Lyase_aromatic"/>
    <property type="match status" value="1"/>
</dbReference>
<dbReference type="RefSeq" id="WP_247213322.1">
    <property type="nucleotide sequence ID" value="NZ_JAINVB010000001.1"/>
</dbReference>
<comment type="caution">
    <text evidence="2">The sequence shown here is derived from an EMBL/GenBank/DDBJ whole genome shotgun (WGS) entry which is preliminary data.</text>
</comment>
<keyword evidence="1 2" id="KW-0456">Lyase</keyword>
<dbReference type="Gene3D" id="1.20.200.10">
    <property type="entry name" value="Fumarase/aspartase (Central domain)"/>
    <property type="match status" value="1"/>
</dbReference>
<accession>A0AAW5FA10</accession>
<evidence type="ECO:0000313" key="3">
    <source>
        <dbReference type="Proteomes" id="UP001203136"/>
    </source>
</evidence>
<sequence length="506" mass="55423">MQNALTISGNNLTLDDIYQVSHKHRPVEIEEKSMEMLVNTRKLVFELSGRGVPIYGCNRGVGWNKDKNVTSEMIIRFNSNMMHSHAVGVGPYAPQEDVRAAMLIRLNTVLLGCTGLSPEIAVLLKEMLNREIHPLIPERGSVGEAVIVNLSFLGLALMGEGLVNYRGKEIKAKDAFKAEGIEPVTLREKDGLAVISSNAFSAGQAASVLFETELLLKTADIIACMSLEGLSGNVSSLREGVHNKRRYDRQTETAADMRKYLKGSYLYEPCSGRPLQDPLSYRCVPQVHGAVRTAMDYAASNLTIQCNSSDDNPCLLYEEGDIASNGNFDPLCWVLGMQNLGIALCHISRLSCLRTIKLASPGFTGLSRHLTPDEGTIAFSTIQKSFANLDAEIRMLANPVTMNTYSLSGDMEDISTNAPLVMQKDKKIIDNLFYILAIELLHAGQAMSLRNAGNCGKGTGAGYKALRRVVDFYDSDNRILSIDIDKAYALLKSGDFLKSVLNGLED</sequence>
<reference evidence="2" key="1">
    <citation type="journal article" date="2022" name="Cell Host Microbe">
        <title>Colonization of the live biotherapeutic product VE303 and modulation of the microbiota and metabolites in healthy volunteers.</title>
        <authorList>
            <person name="Dsouza M."/>
            <person name="Menon R."/>
            <person name="Crossette E."/>
            <person name="Bhattarai S.K."/>
            <person name="Schneider J."/>
            <person name="Kim Y.G."/>
            <person name="Reddy S."/>
            <person name="Caballero S."/>
            <person name="Felix C."/>
            <person name="Cornacchione L."/>
            <person name="Hendrickson J."/>
            <person name="Watson A.R."/>
            <person name="Minot S.S."/>
            <person name="Greenfield N."/>
            <person name="Schopf L."/>
            <person name="Szabady R."/>
            <person name="Patarroyo J."/>
            <person name="Smith W."/>
            <person name="Harrison P."/>
            <person name="Kuijper E.J."/>
            <person name="Kelly C.P."/>
            <person name="Olle B."/>
            <person name="Bobilev D."/>
            <person name="Silber J.L."/>
            <person name="Bucci V."/>
            <person name="Roberts B."/>
            <person name="Faith J."/>
            <person name="Norman J.M."/>
        </authorList>
    </citation>
    <scope>NUCLEOTIDE SEQUENCE</scope>
    <source>
        <strain evidence="2">VE303-04</strain>
    </source>
</reference>
<dbReference type="CDD" id="cd00332">
    <property type="entry name" value="PAL-HAL"/>
    <property type="match status" value="1"/>
</dbReference>
<dbReference type="GO" id="GO:0016841">
    <property type="term" value="F:ammonia-lyase activity"/>
    <property type="evidence" value="ECO:0007669"/>
    <property type="project" value="UniProtKB-ARBA"/>
</dbReference>
<organism evidence="2 3">
    <name type="scientific">Clostridium symbiosum</name>
    <name type="common">Bacteroides symbiosus</name>
    <dbReference type="NCBI Taxonomy" id="1512"/>
    <lineage>
        <taxon>Bacteria</taxon>
        <taxon>Bacillati</taxon>
        <taxon>Bacillota</taxon>
        <taxon>Clostridia</taxon>
        <taxon>Lachnospirales</taxon>
        <taxon>Lachnospiraceae</taxon>
        <taxon>Otoolea</taxon>
    </lineage>
</organism>